<dbReference type="AlphaFoldDB" id="A0A640KMV4"/>
<feature type="region of interest" description="Disordered" evidence="1">
    <location>
        <begin position="611"/>
        <end position="693"/>
    </location>
</feature>
<feature type="compositionally biased region" description="Polar residues" evidence="1">
    <location>
        <begin position="574"/>
        <end position="589"/>
    </location>
</feature>
<protein>
    <submittedName>
        <fullName evidence="2">Uncharacterized protein</fullName>
    </submittedName>
</protein>
<keyword evidence="3" id="KW-1185">Reference proteome</keyword>
<dbReference type="Proteomes" id="UP000419144">
    <property type="component" value="Unassembled WGS sequence"/>
</dbReference>
<dbReference type="EMBL" id="BLBS01000031">
    <property type="protein sequence ID" value="GET89007.1"/>
    <property type="molecule type" value="Genomic_DNA"/>
</dbReference>
<reference evidence="2" key="1">
    <citation type="submission" date="2019-11" db="EMBL/GenBank/DDBJ databases">
        <title>Leishmania tarentolae CDS.</title>
        <authorList>
            <person name="Goto Y."/>
            <person name="Yamagishi J."/>
        </authorList>
    </citation>
    <scope>NUCLEOTIDE SEQUENCE [LARGE SCALE GENOMIC DNA]</scope>
    <source>
        <strain evidence="2">Parrot Tar II</strain>
    </source>
</reference>
<dbReference type="VEuPathDB" id="TriTrypDB:LtaPh_2417200"/>
<feature type="compositionally biased region" description="Polar residues" evidence="1">
    <location>
        <begin position="517"/>
        <end position="541"/>
    </location>
</feature>
<feature type="compositionally biased region" description="Basic residues" evidence="1">
    <location>
        <begin position="547"/>
        <end position="558"/>
    </location>
</feature>
<proteinExistence type="predicted"/>
<gene>
    <name evidence="2" type="ORF">LtaPh_2417200</name>
</gene>
<accession>A0A640KMV4</accession>
<feature type="region of interest" description="Disordered" evidence="1">
    <location>
        <begin position="464"/>
        <end position="486"/>
    </location>
</feature>
<evidence type="ECO:0000313" key="2">
    <source>
        <dbReference type="EMBL" id="GET89007.1"/>
    </source>
</evidence>
<feature type="region of interest" description="Disordered" evidence="1">
    <location>
        <begin position="502"/>
        <end position="589"/>
    </location>
</feature>
<dbReference type="OrthoDB" id="252797at2759"/>
<feature type="compositionally biased region" description="Low complexity" evidence="1">
    <location>
        <begin position="651"/>
        <end position="669"/>
    </location>
</feature>
<comment type="caution">
    <text evidence="2">The sequence shown here is derived from an EMBL/GenBank/DDBJ whole genome shotgun (WGS) entry which is preliminary data.</text>
</comment>
<organism evidence="2 3">
    <name type="scientific">Leishmania tarentolae</name>
    <name type="common">Sauroleishmania tarentolae</name>
    <dbReference type="NCBI Taxonomy" id="5689"/>
    <lineage>
        <taxon>Eukaryota</taxon>
        <taxon>Discoba</taxon>
        <taxon>Euglenozoa</taxon>
        <taxon>Kinetoplastea</taxon>
        <taxon>Metakinetoplastina</taxon>
        <taxon>Trypanosomatida</taxon>
        <taxon>Trypanosomatidae</taxon>
        <taxon>Leishmaniinae</taxon>
        <taxon>Leishmania</taxon>
        <taxon>lizard Leishmania</taxon>
    </lineage>
</organism>
<evidence type="ECO:0000256" key="1">
    <source>
        <dbReference type="SAM" id="MobiDB-lite"/>
    </source>
</evidence>
<feature type="compositionally biased region" description="Low complexity" evidence="1">
    <location>
        <begin position="684"/>
        <end position="693"/>
    </location>
</feature>
<name>A0A640KMV4_LEITA</name>
<evidence type="ECO:0000313" key="3">
    <source>
        <dbReference type="Proteomes" id="UP000419144"/>
    </source>
</evidence>
<sequence>MGAYAAKIPFLLVCKSLSVCRWFTLSCRGWRRCVTHVLCHVVLNPCPCVVWVTCACVRVCVWLPFFISVSACETSNKGLANGVQKKFPAFFHPFCLTSWHIAAHRSPTPVITFVSTSPSHRGGACATCFVFVSLSLRICASWKWGCSVASLLSQIDAPSHSSPPTSRDVQGARCQGDLMDAAIVQLRRCLEELLAYYPYVLRNVFEAESSPLAEPELSPQPLHDSSALADVLEGFLTELTRVLSIGLSNDDLGLWSVLELLECVPDRIQAVAEASTTKTAAPGRHRAREPLQLQRFCFASQLVYVVRTAFPTTAPVVRARILLRLTLNQGCLLAALELLRKWCWSELLVFYGTRDRGCSNDATSSTSPMALLLQSDTDSDLWNCFIAAIAPVAGPPVAEIMTGAPRVAAHPFQLQLLIPGLDNSSTASHAYYTQVENYAHGRQPVRPSALECYRAALRQQSSPVRNADSSFRAVSPGKGAASSPQLGLHPTEQLVLRVESLPVDRRTAQPKGAASMSRGNVSYDSSSTLSSRPMTRGSLSSVDRKRLPGAKKRRRRHPSLSTIKSATYDEDTAQFPTSAAPTGRVNSNTDNAAETVLRTSRVVAEVRECQDAPEAVEKAAPPYKEEDAFQEDDLQVVPRADETVASDAPSRALDAPSADAHAAAPHRLSPAPQRATELPHRTPDSLSPSASSPELSNLRHHLWLCWSAVVTHAAWEERMRIAMHDVDANLS</sequence>